<evidence type="ECO:0000256" key="1">
    <source>
        <dbReference type="SAM" id="MobiDB-lite"/>
    </source>
</evidence>
<dbReference type="AlphaFoldDB" id="A0A9W8ZVW1"/>
<sequence>MENTGSDWEVESMSTTTTTRDNTTMMRDSGRVGMRDSGRVGRRSGTPTTPSTPTVTATTVRRRSFPIPFSPDGVSIPTLTQAQAQAPTQARTLPTSAPPPSSYTYPFQPYPFQAYPGNPDPRTPIPNTSYYGYGGYGGYSRRLSSMESLSNRRRSGGFSEDSAHSNSGVGVGVPASEEVLGRPVAPFMTNGNRGGRSSRNTLYRNSAAAATVTTKWSSPNLSEGSRPGSMIFQAPFLSPPSRNLSTVWTPPAYAQHQHQLVFPLRSTTALSSLFRMTLLAGGKLSPADEPWLADPQPRERLPKILTYRCILLGLGAALLCFFDLRNLDLSDESHLRHMVYPSPKGVRYIQRGTVYPNKSSSASASIM</sequence>
<evidence type="ECO:0000313" key="3">
    <source>
        <dbReference type="Proteomes" id="UP001150238"/>
    </source>
</evidence>
<dbReference type="EMBL" id="JANVFS010000038">
    <property type="protein sequence ID" value="KAJ4468355.1"/>
    <property type="molecule type" value="Genomic_DNA"/>
</dbReference>
<feature type="compositionally biased region" description="Low complexity" evidence="1">
    <location>
        <begin position="12"/>
        <end position="27"/>
    </location>
</feature>
<feature type="region of interest" description="Disordered" evidence="1">
    <location>
        <begin position="147"/>
        <end position="172"/>
    </location>
</feature>
<reference evidence="2" key="2">
    <citation type="journal article" date="2023" name="Proc. Natl. Acad. Sci. U.S.A.">
        <title>A global phylogenomic analysis of the shiitake genus Lentinula.</title>
        <authorList>
            <person name="Sierra-Patev S."/>
            <person name="Min B."/>
            <person name="Naranjo-Ortiz M."/>
            <person name="Looney B."/>
            <person name="Konkel Z."/>
            <person name="Slot J.C."/>
            <person name="Sakamoto Y."/>
            <person name="Steenwyk J.L."/>
            <person name="Rokas A."/>
            <person name="Carro J."/>
            <person name="Camarero S."/>
            <person name="Ferreira P."/>
            <person name="Molpeceres G."/>
            <person name="Ruiz-Duenas F.J."/>
            <person name="Serrano A."/>
            <person name="Henrissat B."/>
            <person name="Drula E."/>
            <person name="Hughes K.W."/>
            <person name="Mata J.L."/>
            <person name="Ishikawa N.K."/>
            <person name="Vargas-Isla R."/>
            <person name="Ushijima S."/>
            <person name="Smith C.A."/>
            <person name="Donoghue J."/>
            <person name="Ahrendt S."/>
            <person name="Andreopoulos W."/>
            <person name="He G."/>
            <person name="LaButti K."/>
            <person name="Lipzen A."/>
            <person name="Ng V."/>
            <person name="Riley R."/>
            <person name="Sandor L."/>
            <person name="Barry K."/>
            <person name="Martinez A.T."/>
            <person name="Xiao Y."/>
            <person name="Gibbons J.G."/>
            <person name="Terashima K."/>
            <person name="Grigoriev I.V."/>
            <person name="Hibbett D."/>
        </authorList>
    </citation>
    <scope>NUCLEOTIDE SEQUENCE</scope>
    <source>
        <strain evidence="2">Sp2 HRB7682 ss15</strain>
    </source>
</reference>
<feature type="compositionally biased region" description="Basic and acidic residues" evidence="1">
    <location>
        <begin position="28"/>
        <end position="39"/>
    </location>
</feature>
<proteinExistence type="predicted"/>
<dbReference type="Proteomes" id="UP001150238">
    <property type="component" value="Unassembled WGS sequence"/>
</dbReference>
<protein>
    <submittedName>
        <fullName evidence="2">Uncharacterized protein</fullName>
    </submittedName>
</protein>
<reference evidence="2" key="1">
    <citation type="submission" date="2022-08" db="EMBL/GenBank/DDBJ databases">
        <authorList>
            <consortium name="DOE Joint Genome Institute"/>
            <person name="Min B."/>
            <person name="Riley R."/>
            <person name="Sierra-Patev S."/>
            <person name="Naranjo-Ortiz M."/>
            <person name="Looney B."/>
            <person name="Konkel Z."/>
            <person name="Slot J.C."/>
            <person name="Sakamoto Y."/>
            <person name="Steenwyk J.L."/>
            <person name="Rokas A."/>
            <person name="Carro J."/>
            <person name="Camarero S."/>
            <person name="Ferreira P."/>
            <person name="Molpeceres G."/>
            <person name="Ruiz-Duenas F.J."/>
            <person name="Serrano A."/>
            <person name="Henrissat B."/>
            <person name="Drula E."/>
            <person name="Hughes K.W."/>
            <person name="Mata J.L."/>
            <person name="Ishikawa N.K."/>
            <person name="Vargas-Isla R."/>
            <person name="Ushijima S."/>
            <person name="Smith C.A."/>
            <person name="Ahrendt S."/>
            <person name="Andreopoulos W."/>
            <person name="He G."/>
            <person name="Labutti K."/>
            <person name="Lipzen A."/>
            <person name="Ng V."/>
            <person name="Sandor L."/>
            <person name="Barry K."/>
            <person name="Martinez A.T."/>
            <person name="Xiao Y."/>
            <person name="Gibbons J.G."/>
            <person name="Terashima K."/>
            <person name="Hibbett D.S."/>
            <person name="Grigoriev I.V."/>
        </authorList>
    </citation>
    <scope>NUCLEOTIDE SEQUENCE</scope>
    <source>
        <strain evidence="2">Sp2 HRB7682 ss15</strain>
    </source>
</reference>
<organism evidence="2 3">
    <name type="scientific">Lentinula lateritia</name>
    <dbReference type="NCBI Taxonomy" id="40482"/>
    <lineage>
        <taxon>Eukaryota</taxon>
        <taxon>Fungi</taxon>
        <taxon>Dikarya</taxon>
        <taxon>Basidiomycota</taxon>
        <taxon>Agaricomycotina</taxon>
        <taxon>Agaricomycetes</taxon>
        <taxon>Agaricomycetidae</taxon>
        <taxon>Agaricales</taxon>
        <taxon>Marasmiineae</taxon>
        <taxon>Omphalotaceae</taxon>
        <taxon>Lentinula</taxon>
    </lineage>
</organism>
<feature type="compositionally biased region" description="Low complexity" evidence="1">
    <location>
        <begin position="43"/>
        <end position="57"/>
    </location>
</feature>
<accession>A0A9W8ZVW1</accession>
<gene>
    <name evidence="2" type="ORF">C8J55DRAFT_564841</name>
</gene>
<feature type="region of interest" description="Disordered" evidence="1">
    <location>
        <begin position="1"/>
        <end position="57"/>
    </location>
</feature>
<comment type="caution">
    <text evidence="2">The sequence shown here is derived from an EMBL/GenBank/DDBJ whole genome shotgun (WGS) entry which is preliminary data.</text>
</comment>
<evidence type="ECO:0000313" key="2">
    <source>
        <dbReference type="EMBL" id="KAJ4468355.1"/>
    </source>
</evidence>
<name>A0A9W8ZVW1_9AGAR</name>